<name>A0A5M6ZIW0_9PROT</name>
<proteinExistence type="predicted"/>
<evidence type="ECO:0000313" key="2">
    <source>
        <dbReference type="EMBL" id="KAA5804756.1"/>
    </source>
</evidence>
<dbReference type="InterPro" id="IPR029062">
    <property type="entry name" value="Class_I_gatase-like"/>
</dbReference>
<dbReference type="EMBL" id="VWOJ01000001">
    <property type="protein sequence ID" value="KAA5804756.1"/>
    <property type="molecule type" value="Genomic_DNA"/>
</dbReference>
<evidence type="ECO:0000259" key="1">
    <source>
        <dbReference type="Pfam" id="PF01965"/>
    </source>
</evidence>
<dbReference type="AlphaFoldDB" id="A0A5M6ZIW0"/>
<reference evidence="2 3" key="1">
    <citation type="submission" date="2019-09" db="EMBL/GenBank/DDBJ databases">
        <authorList>
            <person name="Kevbrin V."/>
            <person name="Grouzdev D.S."/>
        </authorList>
    </citation>
    <scope>NUCLEOTIDE SEQUENCE [LARGE SCALE GENOMIC DNA]</scope>
    <source>
        <strain evidence="2 3">G-192</strain>
    </source>
</reference>
<feature type="domain" description="DJ-1/PfpI" evidence="1">
    <location>
        <begin position="51"/>
        <end position="181"/>
    </location>
</feature>
<protein>
    <submittedName>
        <fullName evidence="2">DJ-1/PfpI family protein</fullName>
    </submittedName>
</protein>
<dbReference type="Pfam" id="PF01965">
    <property type="entry name" value="DJ-1_PfpI"/>
    <property type="match status" value="1"/>
</dbReference>
<keyword evidence="3" id="KW-1185">Reference proteome</keyword>
<organism evidence="2 3">
    <name type="scientific">Alkalicaulis satelles</name>
    <dbReference type="NCBI Taxonomy" id="2609175"/>
    <lineage>
        <taxon>Bacteria</taxon>
        <taxon>Pseudomonadati</taxon>
        <taxon>Pseudomonadota</taxon>
        <taxon>Alphaproteobacteria</taxon>
        <taxon>Maricaulales</taxon>
        <taxon>Maricaulaceae</taxon>
        <taxon>Alkalicaulis</taxon>
    </lineage>
</organism>
<sequence length="208" mass="21721">MRADSYLHRCRPFVEICGAPRAAPGGIVAFNKPHTRQKRIDLAQIGEAGDIAVLITDGFAASDLTDVATAAERSSYRTVIVSPNKSLVSGRSASNEEMNFVVDAHPGDRGPEAFSGLLIPGGAHGLTRLIEDQDARLLIQAFIKAGKPVLAMAEAAPILAEAAGKTPGEAGQAALALRGDLFAAGGEEAREDAISTFIKTLDMVEEAA</sequence>
<accession>A0A5M6ZIW0</accession>
<dbReference type="SUPFAM" id="SSF52317">
    <property type="entry name" value="Class I glutamine amidotransferase-like"/>
    <property type="match status" value="1"/>
</dbReference>
<dbReference type="Proteomes" id="UP000325122">
    <property type="component" value="Unassembled WGS sequence"/>
</dbReference>
<dbReference type="InterPro" id="IPR002818">
    <property type="entry name" value="DJ-1/PfpI"/>
</dbReference>
<evidence type="ECO:0000313" key="3">
    <source>
        <dbReference type="Proteomes" id="UP000325122"/>
    </source>
</evidence>
<dbReference type="Gene3D" id="3.40.50.880">
    <property type="match status" value="1"/>
</dbReference>
<gene>
    <name evidence="2" type="ORF">F1654_01765</name>
</gene>
<comment type="caution">
    <text evidence="2">The sequence shown here is derived from an EMBL/GenBank/DDBJ whole genome shotgun (WGS) entry which is preliminary data.</text>
</comment>